<evidence type="ECO:0000256" key="2">
    <source>
        <dbReference type="ARBA" id="ARBA00022676"/>
    </source>
</evidence>
<dbReference type="InterPro" id="IPR029057">
    <property type="entry name" value="PRTase-like"/>
</dbReference>
<comment type="pathway">
    <text evidence="5">Purine metabolism; XMP biosynthesis via salvage pathway; XMP from xanthine: step 1/1.</text>
</comment>
<organism evidence="7 8">
    <name type="scientific">Loigolactobacillus rennini DSM 20253</name>
    <dbReference type="NCBI Taxonomy" id="1423796"/>
    <lineage>
        <taxon>Bacteria</taxon>
        <taxon>Bacillati</taxon>
        <taxon>Bacillota</taxon>
        <taxon>Bacilli</taxon>
        <taxon>Lactobacillales</taxon>
        <taxon>Lactobacillaceae</taxon>
        <taxon>Loigolactobacillus</taxon>
    </lineage>
</organism>
<evidence type="ECO:0000256" key="4">
    <source>
        <dbReference type="ARBA" id="ARBA00022726"/>
    </source>
</evidence>
<proteinExistence type="inferred from homology"/>
<protein>
    <recommendedName>
        <fullName evidence="5 6">Xanthine phosphoribosyltransferase</fullName>
        <shortName evidence="5">XPRTase</shortName>
        <ecNumber evidence="5 6">2.4.2.22</ecNumber>
    </recommendedName>
</protein>
<dbReference type="NCBIfam" id="NF006671">
    <property type="entry name" value="PRK09219.1"/>
    <property type="match status" value="1"/>
</dbReference>
<keyword evidence="1 5" id="KW-0963">Cytoplasm</keyword>
<feature type="binding site" evidence="5">
    <location>
        <position position="29"/>
    </location>
    <ligand>
        <name>xanthine</name>
        <dbReference type="ChEBI" id="CHEBI:17712"/>
    </ligand>
</feature>
<dbReference type="InterPro" id="IPR050118">
    <property type="entry name" value="Pur/Pyrimidine_PRTase"/>
</dbReference>
<evidence type="ECO:0000256" key="1">
    <source>
        <dbReference type="ARBA" id="ARBA00022490"/>
    </source>
</evidence>
<dbReference type="AlphaFoldDB" id="A0A0R2DH73"/>
<keyword evidence="8" id="KW-1185">Reference proteome</keyword>
<dbReference type="SUPFAM" id="SSF53271">
    <property type="entry name" value="PRTase-like"/>
    <property type="match status" value="1"/>
</dbReference>
<reference evidence="7 8" key="1">
    <citation type="journal article" date="2015" name="Genome Announc.">
        <title>Expanding the biotechnology potential of lactobacilli through comparative genomics of 213 strains and associated genera.</title>
        <authorList>
            <person name="Sun Z."/>
            <person name="Harris H.M."/>
            <person name="McCann A."/>
            <person name="Guo C."/>
            <person name="Argimon S."/>
            <person name="Zhang W."/>
            <person name="Yang X."/>
            <person name="Jeffery I.B."/>
            <person name="Cooney J.C."/>
            <person name="Kagawa T.F."/>
            <person name="Liu W."/>
            <person name="Song Y."/>
            <person name="Salvetti E."/>
            <person name="Wrobel A."/>
            <person name="Rasinkangas P."/>
            <person name="Parkhill J."/>
            <person name="Rea M.C."/>
            <person name="O'Sullivan O."/>
            <person name="Ritari J."/>
            <person name="Douillard F.P."/>
            <person name="Paul Ross R."/>
            <person name="Yang R."/>
            <person name="Briner A.E."/>
            <person name="Felis G.E."/>
            <person name="de Vos W.M."/>
            <person name="Barrangou R."/>
            <person name="Klaenhammer T.R."/>
            <person name="Caufield P.W."/>
            <person name="Cui Y."/>
            <person name="Zhang H."/>
            <person name="O'Toole P.W."/>
        </authorList>
    </citation>
    <scope>NUCLEOTIDE SEQUENCE [LARGE SCALE GENOMIC DNA]</scope>
    <source>
        <strain evidence="7 8">DSM 20253</strain>
    </source>
</reference>
<dbReference type="Proteomes" id="UP000051638">
    <property type="component" value="Unassembled WGS sequence"/>
</dbReference>
<dbReference type="EC" id="2.4.2.22" evidence="5 6"/>
<keyword evidence="2 5" id="KW-0328">Glycosyltransferase</keyword>
<comment type="similarity">
    <text evidence="5">Belongs to the purine/pyrimidine phosphoribosyltransferase family. Xpt subfamily.</text>
</comment>
<dbReference type="InterPro" id="IPR010079">
    <property type="entry name" value="Xanthine_PRibTrfase"/>
</dbReference>
<dbReference type="PANTHER" id="PTHR43864">
    <property type="entry name" value="HYPOXANTHINE/GUANINE PHOSPHORIBOSYLTRANSFERASE"/>
    <property type="match status" value="1"/>
</dbReference>
<dbReference type="PATRIC" id="fig|1423796.3.peg.382"/>
<comment type="subunit">
    <text evidence="5">Homodimer.</text>
</comment>
<dbReference type="GO" id="GO:0006166">
    <property type="term" value="P:purine ribonucleoside salvage"/>
    <property type="evidence" value="ECO:0007669"/>
    <property type="project" value="UniProtKB-KW"/>
</dbReference>
<evidence type="ECO:0000256" key="6">
    <source>
        <dbReference type="NCBIfam" id="TIGR01744"/>
    </source>
</evidence>
<feature type="binding site" evidence="5">
    <location>
        <position position="158"/>
    </location>
    <ligand>
        <name>xanthine</name>
        <dbReference type="ChEBI" id="CHEBI:17712"/>
    </ligand>
</feature>
<dbReference type="GO" id="GO:0046110">
    <property type="term" value="P:xanthine metabolic process"/>
    <property type="evidence" value="ECO:0007669"/>
    <property type="project" value="UniProtKB-UniRule"/>
</dbReference>
<comment type="catalytic activity">
    <reaction evidence="5">
        <text>XMP + diphosphate = xanthine + 5-phospho-alpha-D-ribose 1-diphosphate</text>
        <dbReference type="Rhea" id="RHEA:10800"/>
        <dbReference type="ChEBI" id="CHEBI:17712"/>
        <dbReference type="ChEBI" id="CHEBI:33019"/>
        <dbReference type="ChEBI" id="CHEBI:57464"/>
        <dbReference type="ChEBI" id="CHEBI:58017"/>
        <dbReference type="EC" id="2.4.2.22"/>
    </reaction>
</comment>
<comment type="function">
    <text evidence="5">Converts the preformed base xanthine, a product of nucleic acid breakdown, to xanthosine 5'-monophosphate (XMP), so it can be reused for RNA or DNA synthesis.</text>
</comment>
<dbReference type="InterPro" id="IPR000836">
    <property type="entry name" value="PRTase_dom"/>
</dbReference>
<dbReference type="PANTHER" id="PTHR43864:SF1">
    <property type="entry name" value="XANTHINE PHOSPHORIBOSYLTRANSFERASE"/>
    <property type="match status" value="1"/>
</dbReference>
<dbReference type="CDD" id="cd06223">
    <property type="entry name" value="PRTases_typeI"/>
    <property type="match status" value="1"/>
</dbReference>
<name>A0A0R2DH73_9LACO</name>
<comment type="subcellular location">
    <subcellularLocation>
        <location evidence="5">Cytoplasm</location>
    </subcellularLocation>
</comment>
<evidence type="ECO:0000313" key="8">
    <source>
        <dbReference type="Proteomes" id="UP000051638"/>
    </source>
</evidence>
<dbReference type="STRING" id="1423796.FC24_GL000370"/>
<comment type="caution">
    <text evidence="7">The sequence shown here is derived from an EMBL/GenBank/DDBJ whole genome shotgun (WGS) entry which is preliminary data.</text>
</comment>
<feature type="binding site" evidence="5">
    <location>
        <position position="22"/>
    </location>
    <ligand>
        <name>xanthine</name>
        <dbReference type="ChEBI" id="CHEBI:17712"/>
    </ligand>
</feature>
<dbReference type="GO" id="GO:0000310">
    <property type="term" value="F:xanthine phosphoribosyltransferase activity"/>
    <property type="evidence" value="ECO:0007669"/>
    <property type="project" value="UniProtKB-UniRule"/>
</dbReference>
<evidence type="ECO:0000256" key="3">
    <source>
        <dbReference type="ARBA" id="ARBA00022679"/>
    </source>
</evidence>
<accession>A0A0R2DH73</accession>
<keyword evidence="4 5" id="KW-0660">Purine salvage</keyword>
<dbReference type="HAMAP" id="MF_01184">
    <property type="entry name" value="XPRTase"/>
    <property type="match status" value="1"/>
</dbReference>
<dbReference type="GO" id="GO:0032265">
    <property type="term" value="P:XMP salvage"/>
    <property type="evidence" value="ECO:0007669"/>
    <property type="project" value="UniProtKB-UniRule"/>
</dbReference>
<feature type="binding site" evidence="5">
    <location>
        <begin position="130"/>
        <end position="134"/>
    </location>
    <ligand>
        <name>5-phospho-alpha-D-ribose 1-diphosphate</name>
        <dbReference type="ChEBI" id="CHEBI:58017"/>
    </ligand>
</feature>
<dbReference type="NCBIfam" id="TIGR01744">
    <property type="entry name" value="XPRTase"/>
    <property type="match status" value="1"/>
</dbReference>
<evidence type="ECO:0000313" key="7">
    <source>
        <dbReference type="EMBL" id="KRM99404.1"/>
    </source>
</evidence>
<gene>
    <name evidence="5" type="primary">xpt</name>
    <name evidence="7" type="ORF">FC24_GL000370</name>
</gene>
<dbReference type="Gene3D" id="3.40.50.2020">
    <property type="match status" value="1"/>
</dbReference>
<sequence>MIMKLLEERIRHDGQVLPGNVLKVDNFLNHQVDPELMLTMGEEFARLFRDNGITKVLTVESSGIAPALMTGLKLQMPVVFARKHKSLTLVNDLYTATVYSYTKKVSNKISISKKFLGAQDKVLIIDDFLANGQAVAGLIEVCQQAQAEIVGVGIAIEKTFQRGHQLLKEKHIRLESLAKIAAFENGQVVFTDDSDNHVAADK</sequence>
<dbReference type="UniPathway" id="UPA00602">
    <property type="reaction ID" value="UER00658"/>
</dbReference>
<dbReference type="EMBL" id="AYYI01000015">
    <property type="protein sequence ID" value="KRM99404.1"/>
    <property type="molecule type" value="Genomic_DNA"/>
</dbReference>
<keyword evidence="3 5" id="KW-0808">Transferase</keyword>
<evidence type="ECO:0000256" key="5">
    <source>
        <dbReference type="HAMAP-Rule" id="MF_01184"/>
    </source>
</evidence>
<dbReference type="GO" id="GO:0005737">
    <property type="term" value="C:cytoplasm"/>
    <property type="evidence" value="ECO:0007669"/>
    <property type="project" value="UniProtKB-SubCell"/>
</dbReference>